<feature type="compositionally biased region" description="Pro residues" evidence="3">
    <location>
        <begin position="14"/>
        <end position="27"/>
    </location>
</feature>
<dbReference type="PRINTS" id="PR00502">
    <property type="entry name" value="NUDIXFAMILY"/>
</dbReference>
<evidence type="ECO:0000256" key="2">
    <source>
        <dbReference type="RuleBase" id="RU003476"/>
    </source>
</evidence>
<keyword evidence="1 2" id="KW-0378">Hydrolase</keyword>
<dbReference type="PANTHER" id="PTHR21340">
    <property type="entry name" value="DIADENOSINE 5,5-P1,P4-TETRAPHOSPHATE PYROPHOSPHOHYDROLASE MUTT"/>
    <property type="match status" value="1"/>
</dbReference>
<dbReference type="AlphaFoldDB" id="A0A165PNZ0"/>
<gene>
    <name evidence="5" type="ORF">NEOLEDRAFT_1121345</name>
</gene>
<comment type="similarity">
    <text evidence="2">Belongs to the Nudix hydrolase family.</text>
</comment>
<dbReference type="EMBL" id="KV425608">
    <property type="protein sequence ID" value="KZT21305.1"/>
    <property type="molecule type" value="Genomic_DNA"/>
</dbReference>
<dbReference type="SUPFAM" id="SSF55811">
    <property type="entry name" value="Nudix"/>
    <property type="match status" value="1"/>
</dbReference>
<dbReference type="Proteomes" id="UP000076761">
    <property type="component" value="Unassembled WGS sequence"/>
</dbReference>
<feature type="compositionally biased region" description="Low complexity" evidence="3">
    <location>
        <begin position="230"/>
        <end position="244"/>
    </location>
</feature>
<dbReference type="PANTHER" id="PTHR21340:SF0">
    <property type="entry name" value="BIS(5'-NUCLEOSYL)-TETRAPHOSPHATASE [ASYMMETRICAL]"/>
    <property type="match status" value="1"/>
</dbReference>
<feature type="region of interest" description="Disordered" evidence="3">
    <location>
        <begin position="1"/>
        <end position="31"/>
    </location>
</feature>
<name>A0A165PNZ0_9AGAM</name>
<accession>A0A165PNZ0</accession>
<reference evidence="5 6" key="1">
    <citation type="journal article" date="2016" name="Mol. Biol. Evol.">
        <title>Comparative Genomics of Early-Diverging Mushroom-Forming Fungi Provides Insights into the Origins of Lignocellulose Decay Capabilities.</title>
        <authorList>
            <person name="Nagy L.G."/>
            <person name="Riley R."/>
            <person name="Tritt A."/>
            <person name="Adam C."/>
            <person name="Daum C."/>
            <person name="Floudas D."/>
            <person name="Sun H."/>
            <person name="Yadav J.S."/>
            <person name="Pangilinan J."/>
            <person name="Larsson K.H."/>
            <person name="Matsuura K."/>
            <person name="Barry K."/>
            <person name="Labutti K."/>
            <person name="Kuo R."/>
            <person name="Ohm R.A."/>
            <person name="Bhattacharya S.S."/>
            <person name="Shirouzu T."/>
            <person name="Yoshinaga Y."/>
            <person name="Martin F.M."/>
            <person name="Grigoriev I.V."/>
            <person name="Hibbett D.S."/>
        </authorList>
    </citation>
    <scope>NUCLEOTIDE SEQUENCE [LARGE SCALE GENOMIC DNA]</scope>
    <source>
        <strain evidence="5 6">HHB14362 ss-1</strain>
    </source>
</reference>
<dbReference type="InterPro" id="IPR015797">
    <property type="entry name" value="NUDIX_hydrolase-like_dom_sf"/>
</dbReference>
<dbReference type="PROSITE" id="PS00893">
    <property type="entry name" value="NUDIX_BOX"/>
    <property type="match status" value="1"/>
</dbReference>
<feature type="compositionally biased region" description="Low complexity" evidence="3">
    <location>
        <begin position="1"/>
        <end position="13"/>
    </location>
</feature>
<evidence type="ECO:0000313" key="6">
    <source>
        <dbReference type="Proteomes" id="UP000076761"/>
    </source>
</evidence>
<dbReference type="Pfam" id="PF00293">
    <property type="entry name" value="NUDIX"/>
    <property type="match status" value="1"/>
</dbReference>
<evidence type="ECO:0000259" key="4">
    <source>
        <dbReference type="PROSITE" id="PS51462"/>
    </source>
</evidence>
<dbReference type="OrthoDB" id="276276at2759"/>
<feature type="domain" description="Nudix hydrolase" evidence="4">
    <location>
        <begin position="46"/>
        <end position="202"/>
    </location>
</feature>
<organism evidence="5 6">
    <name type="scientific">Neolentinus lepideus HHB14362 ss-1</name>
    <dbReference type="NCBI Taxonomy" id="1314782"/>
    <lineage>
        <taxon>Eukaryota</taxon>
        <taxon>Fungi</taxon>
        <taxon>Dikarya</taxon>
        <taxon>Basidiomycota</taxon>
        <taxon>Agaricomycotina</taxon>
        <taxon>Agaricomycetes</taxon>
        <taxon>Gloeophyllales</taxon>
        <taxon>Gloeophyllaceae</taxon>
        <taxon>Neolentinus</taxon>
    </lineage>
</organism>
<dbReference type="InterPro" id="IPR051325">
    <property type="entry name" value="Nudix_hydrolase_domain"/>
</dbReference>
<evidence type="ECO:0000313" key="5">
    <source>
        <dbReference type="EMBL" id="KZT21305.1"/>
    </source>
</evidence>
<keyword evidence="6" id="KW-1185">Reference proteome</keyword>
<dbReference type="InterPro" id="IPR020476">
    <property type="entry name" value="Nudix_hydrolase"/>
</dbReference>
<feature type="region of interest" description="Disordered" evidence="3">
    <location>
        <begin position="214"/>
        <end position="244"/>
    </location>
</feature>
<dbReference type="GO" id="GO:0006754">
    <property type="term" value="P:ATP biosynthetic process"/>
    <property type="evidence" value="ECO:0007669"/>
    <property type="project" value="TreeGrafter"/>
</dbReference>
<dbReference type="InterPro" id="IPR020084">
    <property type="entry name" value="NUDIX_hydrolase_CS"/>
</dbReference>
<dbReference type="InterPro" id="IPR000086">
    <property type="entry name" value="NUDIX_hydrolase_dom"/>
</dbReference>
<dbReference type="GO" id="GO:0004081">
    <property type="term" value="F:bis(5'-nucleosyl)-tetraphosphatase (asymmetrical) activity"/>
    <property type="evidence" value="ECO:0007669"/>
    <property type="project" value="TreeGrafter"/>
</dbReference>
<dbReference type="Gene3D" id="3.90.79.10">
    <property type="entry name" value="Nucleoside Triphosphate Pyrophosphohydrolase"/>
    <property type="match status" value="1"/>
</dbReference>
<protein>
    <recommendedName>
        <fullName evidence="4">Nudix hydrolase domain-containing protein</fullName>
    </recommendedName>
</protein>
<dbReference type="GO" id="GO:0006167">
    <property type="term" value="P:AMP biosynthetic process"/>
    <property type="evidence" value="ECO:0007669"/>
    <property type="project" value="TreeGrafter"/>
</dbReference>
<evidence type="ECO:0000256" key="3">
    <source>
        <dbReference type="SAM" id="MobiDB-lite"/>
    </source>
</evidence>
<dbReference type="PROSITE" id="PS51462">
    <property type="entry name" value="NUDIX"/>
    <property type="match status" value="1"/>
</dbReference>
<evidence type="ECO:0000256" key="1">
    <source>
        <dbReference type="ARBA" id="ARBA00022801"/>
    </source>
</evidence>
<proteinExistence type="inferred from homology"/>
<dbReference type="InParanoid" id="A0A165PNZ0"/>
<sequence>MLPTRNRNAWRRAAPPPIQQPRPPEPPRFSDWSTPAVSDSLWFASDFLLGAGMVIIQPSTQKIVLVHDGFSQSWFLPKGRKDVGETLEEAALREAHEESGYTAEFLPLLSGSRAPATGSRRNSSATTEPIFVSTLRFGREYGGNGGEYLTFWYVGLINEDAVREENTGMFDEQQYVSHLLSPQEAIEKLGNTGIEARIVQMAWDLYVHTYLSQSSGGEASQDPPPRRATRSSGSRDSGNGRQRR</sequence>